<dbReference type="EMBL" id="JANJQO010000225">
    <property type="protein sequence ID" value="KAJ2980104.1"/>
    <property type="molecule type" value="Genomic_DNA"/>
</dbReference>
<sequence length="107" mass="12246">MAAGKDFGVIRDLEQELVKKYINWLPLRGVSEFRDAAMSIRQFCRDLVKERKEHLLIEKQKKKSEQHQEADILSVALQSGHFSDDGLPDQLMTFFAAGHESRSVSLT</sequence>
<evidence type="ECO:0000313" key="1">
    <source>
        <dbReference type="EMBL" id="KAJ2980104.1"/>
    </source>
</evidence>
<organism evidence="1 2">
    <name type="scientific">Zarea fungicola</name>
    <dbReference type="NCBI Taxonomy" id="93591"/>
    <lineage>
        <taxon>Eukaryota</taxon>
        <taxon>Fungi</taxon>
        <taxon>Dikarya</taxon>
        <taxon>Ascomycota</taxon>
        <taxon>Pezizomycotina</taxon>
        <taxon>Sordariomycetes</taxon>
        <taxon>Hypocreomycetidae</taxon>
        <taxon>Hypocreales</taxon>
        <taxon>Cordycipitaceae</taxon>
        <taxon>Zarea</taxon>
    </lineage>
</organism>
<gene>
    <name evidence="1" type="ORF">NQ176_g2840</name>
</gene>
<proteinExistence type="predicted"/>
<dbReference type="Proteomes" id="UP001143910">
    <property type="component" value="Unassembled WGS sequence"/>
</dbReference>
<accession>A0ACC1NMF9</accession>
<reference evidence="1" key="1">
    <citation type="submission" date="2022-08" db="EMBL/GenBank/DDBJ databases">
        <title>Genome Sequence of Lecanicillium fungicola.</title>
        <authorList>
            <person name="Buettner E."/>
        </authorList>
    </citation>
    <scope>NUCLEOTIDE SEQUENCE</scope>
    <source>
        <strain evidence="1">Babe33</strain>
    </source>
</reference>
<evidence type="ECO:0000313" key="2">
    <source>
        <dbReference type="Proteomes" id="UP001143910"/>
    </source>
</evidence>
<comment type="caution">
    <text evidence="1">The sequence shown here is derived from an EMBL/GenBank/DDBJ whole genome shotgun (WGS) entry which is preliminary data.</text>
</comment>
<keyword evidence="2" id="KW-1185">Reference proteome</keyword>
<protein>
    <submittedName>
        <fullName evidence="1">Uncharacterized protein</fullName>
    </submittedName>
</protein>
<name>A0ACC1NMF9_9HYPO</name>